<dbReference type="InterPro" id="IPR028994">
    <property type="entry name" value="Integrin_alpha_N"/>
</dbReference>
<evidence type="ECO:0000313" key="7">
    <source>
        <dbReference type="Proteomes" id="UP000019426"/>
    </source>
</evidence>
<dbReference type="InterPro" id="IPR013783">
    <property type="entry name" value="Ig-like_fold"/>
</dbReference>
<feature type="compositionally biased region" description="Low complexity" evidence="1">
    <location>
        <begin position="628"/>
        <end position="649"/>
    </location>
</feature>
<protein>
    <submittedName>
        <fullName evidence="6">Rhamnogalacturonan endolyase YesW</fullName>
        <ecNumber evidence="6">4.2.2.23</ecNumber>
    </submittedName>
</protein>
<dbReference type="InterPro" id="IPR041624">
    <property type="entry name" value="RGI_lyase"/>
</dbReference>
<dbReference type="InterPro" id="IPR034641">
    <property type="entry name" value="RGL11"/>
</dbReference>
<feature type="compositionally biased region" description="Polar residues" evidence="1">
    <location>
        <begin position="123"/>
        <end position="133"/>
    </location>
</feature>
<dbReference type="Gene3D" id="2.60.40.10">
    <property type="entry name" value="Immunoglobulins"/>
    <property type="match status" value="1"/>
</dbReference>
<dbReference type="Proteomes" id="UP000019426">
    <property type="component" value="Chromosome M2/40_rep1"/>
</dbReference>
<feature type="region of interest" description="Disordered" evidence="1">
    <location>
        <begin position="120"/>
        <end position="162"/>
    </location>
</feature>
<dbReference type="InterPro" id="IPR049366">
    <property type="entry name" value="RGL11_C"/>
</dbReference>
<keyword evidence="2" id="KW-0732">Signal</keyword>
<dbReference type="Pfam" id="PF18370">
    <property type="entry name" value="RGI_lyase"/>
    <property type="match status" value="1"/>
</dbReference>
<dbReference type="InterPro" id="IPR035992">
    <property type="entry name" value="Ricin_B-like_lectins"/>
</dbReference>
<dbReference type="PROSITE" id="PS50231">
    <property type="entry name" value="RICIN_B_LECTIN"/>
    <property type="match status" value="1"/>
</dbReference>
<proteinExistence type="predicted"/>
<dbReference type="OrthoDB" id="9802318at2"/>
<dbReference type="EMBL" id="HG917868">
    <property type="protein sequence ID" value="CDM69629.1"/>
    <property type="molecule type" value="Genomic_DNA"/>
</dbReference>
<evidence type="ECO:0000259" key="3">
    <source>
        <dbReference type="Pfam" id="PF14200"/>
    </source>
</evidence>
<evidence type="ECO:0000256" key="1">
    <source>
        <dbReference type="SAM" id="MobiDB-lite"/>
    </source>
</evidence>
<evidence type="ECO:0000313" key="6">
    <source>
        <dbReference type="EMBL" id="CDM69629.1"/>
    </source>
</evidence>
<dbReference type="RefSeq" id="WP_084485438.1">
    <property type="nucleotide sequence ID" value="NZ_HG917868.1"/>
</dbReference>
<dbReference type="PANTHER" id="PTHR43118">
    <property type="entry name" value="RHAMNOGALACTURONAN LYASE (EUROFUNG)"/>
    <property type="match status" value="1"/>
</dbReference>
<dbReference type="GO" id="GO:0102210">
    <property type="term" value="F:rhamnogalacturonan endolyase activity"/>
    <property type="evidence" value="ECO:0007669"/>
    <property type="project" value="UniProtKB-EC"/>
</dbReference>
<keyword evidence="6" id="KW-0456">Lyase</keyword>
<evidence type="ECO:0000259" key="4">
    <source>
        <dbReference type="Pfam" id="PF18370"/>
    </source>
</evidence>
<feature type="chain" id="PRO_5039703925" evidence="2">
    <location>
        <begin position="28"/>
        <end position="800"/>
    </location>
</feature>
<dbReference type="eggNOG" id="COG5492">
    <property type="taxonomic scope" value="Bacteria"/>
</dbReference>
<feature type="region of interest" description="Disordered" evidence="1">
    <location>
        <begin position="628"/>
        <end position="650"/>
    </location>
</feature>
<dbReference type="Pfam" id="PF14200">
    <property type="entry name" value="RicinB_lectin_2"/>
    <property type="match status" value="1"/>
</dbReference>
<feature type="domain" description="Ricin B lectin" evidence="3">
    <location>
        <begin position="655"/>
        <end position="735"/>
    </location>
</feature>
<dbReference type="InterPro" id="IPR000772">
    <property type="entry name" value="Ricin_B_lectin"/>
</dbReference>
<evidence type="ECO:0000256" key="2">
    <source>
        <dbReference type="SAM" id="SignalP"/>
    </source>
</evidence>
<dbReference type="HOGENOM" id="CLU_002616_1_1_9"/>
<dbReference type="EC" id="4.2.2.23" evidence="6"/>
<keyword evidence="7" id="KW-1185">Reference proteome</keyword>
<dbReference type="CDD" id="cd10318">
    <property type="entry name" value="RGL11"/>
    <property type="match status" value="1"/>
</dbReference>
<dbReference type="PATRIC" id="fig|1216932.3.peg.2473"/>
<feature type="domain" description="Rhamnogalacturonan lyase family 11 C-terminal" evidence="5">
    <location>
        <begin position="133"/>
        <end position="621"/>
    </location>
</feature>
<sequence length="800" mass="87939">MIKKTFIKTIITFTTAIALTLNSSAIASFSSLKTNVYAATSTARQMEYLDRGVIATKVNNGVYIGWRMLGTDNENISFNIYRDGKKINSSPITNSTNYLDTSGTTNSKYSIKPVINNKEQDGTSEVSVSSTPYKSIPIKKPADGKTPSGEEYSYSANDGSVGDVDGDGQYEIILKWDPSNSKDNSQDGYTGNTYIDAYKMDGTFLWRIDLGVNIRSGAHYTQFIVYDFDGDGKAEVACKTADGTKDGTGKYIGDKSKDYRNSKGRVLSGPEYLTMFEGSTGKALSTIDFSPERGKVSDWGDSYGNRVDRFLGGVAYLDGKTPSLVMSRGYYAKTAITTYNFKNGKLTKNWEFVADGSTNSSYRDRGCHSLSVADVDNDNKDEIIFGSATIDDNGKGLYSTGLSHGDALHVGDLDPTNDGLEVFQVHESKTSKYGFDLRDAETGKVLWGIKTGTDVGRGLTADIDPTHPGEEMWASGQGLYNSSGEKISSSTPGSINFAAWWDGDLSRELVDRNRIDKWDYQNNKLNRLLTATGCSANNSTKATPVLQADILGDWREEIIWRTDDSSELRIYSTTDITEYRIHTLMHDYVYRLGVAWQNVAYNQPPHTSFFLGNGMSKVSSPNIYLAGSSNSSNDSSSSSNTSTSNNSTTVTKITSGKCYRLKNANSGQYMDVKNGNYANNTNIQQHPSNDESAQVFKIVSVGDGYYKMVSQVGNADKVVDVSGKKTSNGTNIALYTDKSATNQQFKFKCLDNGNFVIYTRVSKNKSVIEVENASKSKKANIQQWEYNSNLCQEWILELAD</sequence>
<dbReference type="Gene3D" id="2.80.10.50">
    <property type="match status" value="3"/>
</dbReference>
<dbReference type="KEGG" id="clt:CM240_2499"/>
<gene>
    <name evidence="6" type="primary">yesW</name>
    <name evidence="6" type="ORF">CM240_2499</name>
</gene>
<dbReference type="PANTHER" id="PTHR43118:SF1">
    <property type="entry name" value="RHAMNOGALACTURONAN LYASE (EUROFUNG)"/>
    <property type="match status" value="1"/>
</dbReference>
<dbReference type="CDD" id="cd00161">
    <property type="entry name" value="beta-trefoil_Ricin-like"/>
    <property type="match status" value="1"/>
</dbReference>
<feature type="domain" description="Rhamnogalacturonan I lyase beta-sheet" evidence="4">
    <location>
        <begin position="44"/>
        <end position="128"/>
    </location>
</feature>
<dbReference type="SUPFAM" id="SSF50370">
    <property type="entry name" value="Ricin B-like lectins"/>
    <property type="match status" value="1"/>
</dbReference>
<dbReference type="Pfam" id="PF21348">
    <property type="entry name" value="RGL11_C"/>
    <property type="match status" value="1"/>
</dbReference>
<dbReference type="AlphaFoldDB" id="W6S180"/>
<reference evidence="6 7" key="1">
    <citation type="submission" date="2013-11" db="EMBL/GenBank/DDBJ databases">
        <title>Complete genome sequence of Clostridum sp. M2/40.</title>
        <authorList>
            <person name="Wibberg D."/>
            <person name="Puehler A."/>
            <person name="Schlueter A."/>
        </authorList>
    </citation>
    <scope>NUCLEOTIDE SEQUENCE [LARGE SCALE GENOMIC DNA]</scope>
    <source>
        <strain evidence="7">M2/40</strain>
    </source>
</reference>
<dbReference type="SUPFAM" id="SSF69318">
    <property type="entry name" value="Integrin alpha N-terminal domain"/>
    <property type="match status" value="1"/>
</dbReference>
<accession>W6S180</accession>
<evidence type="ECO:0000259" key="5">
    <source>
        <dbReference type="Pfam" id="PF21348"/>
    </source>
</evidence>
<organism evidence="6 7">
    <name type="scientific">Clostridium bornimense</name>
    <dbReference type="NCBI Taxonomy" id="1216932"/>
    <lineage>
        <taxon>Bacteria</taxon>
        <taxon>Bacillati</taxon>
        <taxon>Bacillota</taxon>
        <taxon>Clostridia</taxon>
        <taxon>Eubacteriales</taxon>
        <taxon>Clostridiaceae</taxon>
        <taxon>Clostridium</taxon>
    </lineage>
</organism>
<feature type="signal peptide" evidence="2">
    <location>
        <begin position="1"/>
        <end position="27"/>
    </location>
</feature>
<dbReference type="eggNOG" id="COG2755">
    <property type="taxonomic scope" value="Bacteria"/>
</dbReference>
<dbReference type="STRING" id="1216932.CM240_2499"/>
<name>W6S180_9CLOT</name>